<keyword evidence="14" id="KW-0676">Redox-active center</keyword>
<evidence type="ECO:0000256" key="2">
    <source>
        <dbReference type="ARBA" id="ARBA00004173"/>
    </source>
</evidence>
<keyword evidence="10" id="KW-0411">Iron-sulfur</keyword>
<name>A0ABM0GJ34_SACKO</name>
<keyword evidence="4" id="KW-0813">Transport</keyword>
<keyword evidence="7" id="KW-0809">Transit peptide</keyword>
<evidence type="ECO:0000259" key="18">
    <source>
        <dbReference type="Pfam" id="PF00462"/>
    </source>
</evidence>
<evidence type="ECO:0000256" key="8">
    <source>
        <dbReference type="ARBA" id="ARBA00022982"/>
    </source>
</evidence>
<evidence type="ECO:0000256" key="17">
    <source>
        <dbReference type="ARBA" id="ARBA00039819"/>
    </source>
</evidence>
<dbReference type="InterPro" id="IPR002109">
    <property type="entry name" value="Glutaredoxin"/>
</dbReference>
<dbReference type="InterPro" id="IPR011899">
    <property type="entry name" value="Glutaredoxin_euk/vir"/>
</dbReference>
<keyword evidence="11" id="KW-0496">Mitochondrion</keyword>
<evidence type="ECO:0000256" key="6">
    <source>
        <dbReference type="ARBA" id="ARBA00022723"/>
    </source>
</evidence>
<dbReference type="InterPro" id="IPR014025">
    <property type="entry name" value="Glutaredoxin_subgr"/>
</dbReference>
<keyword evidence="6" id="KW-0479">Metal-binding</keyword>
<evidence type="ECO:0000256" key="15">
    <source>
        <dbReference type="ARBA" id="ARBA00037470"/>
    </source>
</evidence>
<evidence type="ECO:0000256" key="16">
    <source>
        <dbReference type="ARBA" id="ARBA00038558"/>
    </source>
</evidence>
<comment type="subcellular location">
    <subcellularLocation>
        <location evidence="2">Mitochondrion</location>
    </subcellularLocation>
</comment>
<dbReference type="PRINTS" id="PR00160">
    <property type="entry name" value="GLUTAREDOXIN"/>
</dbReference>
<dbReference type="PANTHER" id="PTHR46679">
    <property type="match status" value="1"/>
</dbReference>
<evidence type="ECO:0000256" key="11">
    <source>
        <dbReference type="ARBA" id="ARBA00023128"/>
    </source>
</evidence>
<evidence type="ECO:0000256" key="3">
    <source>
        <dbReference type="ARBA" id="ARBA00007787"/>
    </source>
</evidence>
<dbReference type="CDD" id="cd03419">
    <property type="entry name" value="GRX_GRXh_1_2_like"/>
    <property type="match status" value="1"/>
</dbReference>
<feature type="domain" description="Glutaredoxin" evidence="18">
    <location>
        <begin position="30"/>
        <end position="92"/>
    </location>
</feature>
<proteinExistence type="inferred from homology"/>
<comment type="subunit">
    <text evidence="16">Monomer; active form. Homodimer; inactive form. The homodimer is probably linked by 1 2Fe-2S cluster.</text>
</comment>
<keyword evidence="13" id="KW-0318">Glutathionylation</keyword>
<evidence type="ECO:0000256" key="5">
    <source>
        <dbReference type="ARBA" id="ARBA00022714"/>
    </source>
</evidence>
<evidence type="ECO:0000313" key="19">
    <source>
        <dbReference type="Proteomes" id="UP000694865"/>
    </source>
</evidence>
<evidence type="ECO:0000256" key="13">
    <source>
        <dbReference type="ARBA" id="ARBA00023206"/>
    </source>
</evidence>
<evidence type="ECO:0000256" key="14">
    <source>
        <dbReference type="ARBA" id="ARBA00023284"/>
    </source>
</evidence>
<dbReference type="Proteomes" id="UP000694865">
    <property type="component" value="Unplaced"/>
</dbReference>
<comment type="similarity">
    <text evidence="3">Belongs to the glutaredoxin family.</text>
</comment>
<dbReference type="PANTHER" id="PTHR46679:SF1">
    <property type="entry name" value="GLUTAREDOXIN-2, MITOCHONDRIAL"/>
    <property type="match status" value="1"/>
</dbReference>
<sequence length="117" mass="12997">MTMGQTSSSSVDMNSKEAKYIGEMIHDHCVVVFSKQYCPYCKMAKDVFNDLQAKYEVVELDQRDDGAQLQNILSHMTGARTVPRVFVRGKCIGGGTETKSLQKSGKLEPMLRECGAL</sequence>
<keyword evidence="5" id="KW-0001">2Fe-2S</keyword>
<dbReference type="SUPFAM" id="SSF52833">
    <property type="entry name" value="Thioredoxin-like"/>
    <property type="match status" value="1"/>
</dbReference>
<evidence type="ECO:0000256" key="7">
    <source>
        <dbReference type="ARBA" id="ARBA00022946"/>
    </source>
</evidence>
<gene>
    <name evidence="20" type="primary">LOC100375351</name>
</gene>
<evidence type="ECO:0000256" key="4">
    <source>
        <dbReference type="ARBA" id="ARBA00022448"/>
    </source>
</evidence>
<keyword evidence="12" id="KW-1015">Disulfide bond</keyword>
<dbReference type="PROSITE" id="PS00195">
    <property type="entry name" value="GLUTAREDOXIN_1"/>
    <property type="match status" value="1"/>
</dbReference>
<protein>
    <recommendedName>
        <fullName evidence="17">Glutaredoxin-2, mitochondrial</fullName>
    </recommendedName>
</protein>
<comment type="function">
    <text evidence="1">Has a glutathione-disulfide oxidoreductase activity in the presence of NADPH and glutathione reductase. Reduces low molecular weight disulfides and proteins.</text>
</comment>
<evidence type="ECO:0000313" key="20">
    <source>
        <dbReference type="RefSeq" id="XP_002730955.2"/>
    </source>
</evidence>
<evidence type="ECO:0000256" key="10">
    <source>
        <dbReference type="ARBA" id="ARBA00023014"/>
    </source>
</evidence>
<dbReference type="Pfam" id="PF00462">
    <property type="entry name" value="Glutaredoxin"/>
    <property type="match status" value="1"/>
</dbReference>
<dbReference type="NCBIfam" id="TIGR02180">
    <property type="entry name" value="GRX_euk"/>
    <property type="match status" value="1"/>
</dbReference>
<accession>A0ABM0GJ34</accession>
<keyword evidence="9" id="KW-0408">Iron</keyword>
<evidence type="ECO:0000256" key="12">
    <source>
        <dbReference type="ARBA" id="ARBA00023157"/>
    </source>
</evidence>
<dbReference type="InterPro" id="IPR011767">
    <property type="entry name" value="GLR_AS"/>
</dbReference>
<dbReference type="Gene3D" id="3.40.30.10">
    <property type="entry name" value="Glutaredoxin"/>
    <property type="match status" value="1"/>
</dbReference>
<keyword evidence="19" id="KW-1185">Reference proteome</keyword>
<dbReference type="InterPro" id="IPR036249">
    <property type="entry name" value="Thioredoxin-like_sf"/>
</dbReference>
<dbReference type="PROSITE" id="PS51354">
    <property type="entry name" value="GLUTAREDOXIN_2"/>
    <property type="match status" value="1"/>
</dbReference>
<comment type="function">
    <text evidence="15">Glutathione-dependent oxidoreductase that facilitates the maintenance of mitochondrial redox homeostasis upon induction of apoptosis by oxidative stress. Involved in response to hydrogen peroxide and regulation of apoptosis caused by oxidative stress. Acts as a very efficient catalyst of monothiol reactions because of its high affinity for protein glutathione-mixed disulfides. Can receive electrons not only from glutathione (GSH), but also from thioredoxin reductase supporting both monothiol and dithiol reactions. Efficiently catalyzes both glutathionylation and deglutathionylation of mitochondrial complex I, which in turn regulates the superoxide production by the complex. Overexpression decreases the susceptibility to apoptosis and prevents loss of cardiolipin and cytochrome c release.</text>
</comment>
<evidence type="ECO:0000256" key="9">
    <source>
        <dbReference type="ARBA" id="ARBA00023004"/>
    </source>
</evidence>
<keyword evidence="8" id="KW-0249">Electron transport</keyword>
<dbReference type="RefSeq" id="XP_002730955.2">
    <property type="nucleotide sequence ID" value="XM_002730909.2"/>
</dbReference>
<organism evidence="19 20">
    <name type="scientific">Saccoglossus kowalevskii</name>
    <name type="common">Acorn worm</name>
    <dbReference type="NCBI Taxonomy" id="10224"/>
    <lineage>
        <taxon>Eukaryota</taxon>
        <taxon>Metazoa</taxon>
        <taxon>Hemichordata</taxon>
        <taxon>Enteropneusta</taxon>
        <taxon>Harrimaniidae</taxon>
        <taxon>Saccoglossus</taxon>
    </lineage>
</organism>
<dbReference type="GeneID" id="100375351"/>
<reference evidence="20" key="1">
    <citation type="submission" date="2025-08" db="UniProtKB">
        <authorList>
            <consortium name="RefSeq"/>
        </authorList>
    </citation>
    <scope>IDENTIFICATION</scope>
    <source>
        <tissue evidence="20">Testes</tissue>
    </source>
</reference>
<evidence type="ECO:0000256" key="1">
    <source>
        <dbReference type="ARBA" id="ARBA00002549"/>
    </source>
</evidence>